<evidence type="ECO:0000313" key="2">
    <source>
        <dbReference type="EMBL" id="AUI74350.1"/>
    </source>
</evidence>
<protein>
    <submittedName>
        <fullName evidence="3">Putative trp repressor binding protein</fullName>
    </submittedName>
    <submittedName>
        <fullName evidence="2">Transcriptional regulator</fullName>
    </submittedName>
    <submittedName>
        <fullName evidence="4">Trp operon repressor</fullName>
    </submittedName>
</protein>
<reference evidence="3 6" key="2">
    <citation type="submission" date="2016-10" db="EMBL/GenBank/DDBJ databases">
        <title>Complete genomic sequencing of Lactobacillus helveticus LH99 and comparative genome analysis.</title>
        <authorList>
            <person name="Li N."/>
            <person name="You C."/>
            <person name="Liu Z."/>
        </authorList>
    </citation>
    <scope>NUCLEOTIDE SEQUENCE [LARGE SCALE GENOMIC DNA]</scope>
    <source>
        <strain evidence="3 6">LH99</strain>
    </source>
</reference>
<dbReference type="Proteomes" id="UP000267794">
    <property type="component" value="Chromosome"/>
</dbReference>
<dbReference type="InterPro" id="IPR001226">
    <property type="entry name" value="Flavodoxin_CS"/>
</dbReference>
<reference evidence="2" key="3">
    <citation type="journal article" date="2018" name="Front. Microbiol.">
        <title>Comparative Genomics of Completely Sequenced Lactobacillus helveticus Genomes Provides Insights into Strain-Specific Genes and Resolves Metagenomics Data Down to the Strain Level.</title>
        <authorList>
            <person name="Schmid M."/>
            <person name="Muri J."/>
            <person name="Melidis D."/>
            <person name="Varadarajan A.R."/>
            <person name="Somerville V."/>
            <person name="Wicki A."/>
            <person name="Moser A."/>
            <person name="Bourqui M."/>
            <person name="Wenzel C."/>
            <person name="Eugster-Meier E."/>
            <person name="Frey J.E."/>
            <person name="Irmler S."/>
            <person name="Ahrens C.H."/>
        </authorList>
    </citation>
    <scope>NUCLEOTIDE SEQUENCE</scope>
    <source>
        <strain evidence="2">FAM8105</strain>
    </source>
</reference>
<dbReference type="PANTHER" id="PTHR39201:SF1">
    <property type="entry name" value="FLAVODOXIN-LIKE DOMAIN-CONTAINING PROTEIN"/>
    <property type="match status" value="1"/>
</dbReference>
<evidence type="ECO:0000313" key="6">
    <source>
        <dbReference type="Proteomes" id="UP000267794"/>
    </source>
</evidence>
<dbReference type="InterPro" id="IPR029039">
    <property type="entry name" value="Flavoprotein-like_sf"/>
</dbReference>
<dbReference type="GO" id="GO:0016651">
    <property type="term" value="F:oxidoreductase activity, acting on NAD(P)H"/>
    <property type="evidence" value="ECO:0007669"/>
    <property type="project" value="UniProtKB-ARBA"/>
</dbReference>
<dbReference type="PROSITE" id="PS50902">
    <property type="entry name" value="FLAVODOXIN_LIKE"/>
    <property type="match status" value="1"/>
</dbReference>
<dbReference type="PANTHER" id="PTHR39201">
    <property type="entry name" value="EXPORTED PROTEIN-RELATED"/>
    <property type="match status" value="1"/>
</dbReference>
<dbReference type="EMBL" id="CP015496">
    <property type="protein sequence ID" value="AUI74350.1"/>
    <property type="molecule type" value="Genomic_DNA"/>
</dbReference>
<reference evidence="5" key="1">
    <citation type="submission" date="2016-05" db="EMBL/GenBank/DDBJ databases">
        <title>Genome sequence of Lactobacillus helveticus FAM8105.</title>
        <authorList>
            <person name="Ahrens C."/>
            <person name="Schmid M."/>
        </authorList>
    </citation>
    <scope>NUCLEOTIDE SEQUENCE [LARGE SCALE GENOMIC DNA]</scope>
    <source>
        <strain evidence="5">FAM8105</strain>
    </source>
</reference>
<sequence length="149" mass="16908">MAKKTLILYYSWSGNTKKLAEKIHDQIEDSDLKAVEVADGTFDDDPYKTYDIALDQIQANSFPDIKLDNVDFNKYDLILIGSPVWSGYPVTPIKTLLDQMQGYNGEVASFYTSAGANRKAYVNHFKEWANDLNVVDVAENDSKIDEWVK</sequence>
<dbReference type="EMBL" id="BLYV01000165">
    <property type="protein sequence ID" value="GFP12934.1"/>
    <property type="molecule type" value="Genomic_DNA"/>
</dbReference>
<dbReference type="RefSeq" id="WP_003628456.1">
    <property type="nucleotide sequence ID" value="NZ_AP023028.1"/>
</dbReference>
<accession>A0A0D5MI71</accession>
<name>A0A0D5MI71_LACHE</name>
<dbReference type="InterPro" id="IPR008254">
    <property type="entry name" value="Flavodoxin/NO_synth"/>
</dbReference>
<dbReference type="AlphaFoldDB" id="A0A0D5MI71"/>
<dbReference type="Proteomes" id="UP000630086">
    <property type="component" value="Unassembled WGS sequence"/>
</dbReference>
<reference evidence="4" key="4">
    <citation type="submission" date="2020-07" db="EMBL/GenBank/DDBJ databases">
        <title>Draft genome sequence of Lactobacillus helveticus strain JCM 1062.</title>
        <authorList>
            <person name="Endo A."/>
            <person name="Maeno S."/>
            <person name="Kido Y."/>
        </authorList>
    </citation>
    <scope>NUCLEOTIDE SEQUENCE</scope>
    <source>
        <strain evidence="4">JCM 1062</strain>
    </source>
</reference>
<gene>
    <name evidence="3" type="ORF">BC335_1222</name>
    <name evidence="2" type="ORF">Lh8105_05840</name>
    <name evidence="4" type="ORF">LHEJCM1062_08060</name>
</gene>
<feature type="domain" description="Flavodoxin-like" evidence="1">
    <location>
        <begin position="5"/>
        <end position="149"/>
    </location>
</feature>
<organism evidence="4 7">
    <name type="scientific">Lactobacillus helveticus</name>
    <name type="common">Lactobacillus suntoryeus</name>
    <dbReference type="NCBI Taxonomy" id="1587"/>
    <lineage>
        <taxon>Bacteria</taxon>
        <taxon>Bacillati</taxon>
        <taxon>Bacillota</taxon>
        <taxon>Bacilli</taxon>
        <taxon>Lactobacillales</taxon>
        <taxon>Lactobacillaceae</taxon>
        <taxon>Lactobacillus</taxon>
    </lineage>
</organism>
<dbReference type="GO" id="GO:0010181">
    <property type="term" value="F:FMN binding"/>
    <property type="evidence" value="ECO:0007669"/>
    <property type="project" value="InterPro"/>
</dbReference>
<evidence type="ECO:0000313" key="4">
    <source>
        <dbReference type="EMBL" id="GFP12934.1"/>
    </source>
</evidence>
<evidence type="ECO:0000313" key="7">
    <source>
        <dbReference type="Proteomes" id="UP000630086"/>
    </source>
</evidence>
<dbReference type="KEGG" id="lhd:HUO_06730"/>
<dbReference type="PROSITE" id="PS00201">
    <property type="entry name" value="FLAVODOXIN"/>
    <property type="match status" value="1"/>
</dbReference>
<evidence type="ECO:0000259" key="1">
    <source>
        <dbReference type="PROSITE" id="PS50902"/>
    </source>
</evidence>
<dbReference type="Proteomes" id="UP000234562">
    <property type="component" value="Chromosome"/>
</dbReference>
<proteinExistence type="predicted"/>
<dbReference type="SUPFAM" id="SSF52218">
    <property type="entry name" value="Flavoproteins"/>
    <property type="match status" value="1"/>
</dbReference>
<dbReference type="OMA" id="HFKEWAN"/>
<dbReference type="GO" id="GO:0009055">
    <property type="term" value="F:electron transfer activity"/>
    <property type="evidence" value="ECO:0007669"/>
    <property type="project" value="InterPro"/>
</dbReference>
<dbReference type="OrthoDB" id="2049760at2"/>
<evidence type="ECO:0000313" key="3">
    <source>
        <dbReference type="EMBL" id="AYE61675.1"/>
    </source>
</evidence>
<evidence type="ECO:0000313" key="5">
    <source>
        <dbReference type="Proteomes" id="UP000234562"/>
    </source>
</evidence>
<dbReference type="EMBL" id="CP017982">
    <property type="protein sequence ID" value="AYE61675.1"/>
    <property type="molecule type" value="Genomic_DNA"/>
</dbReference>
<dbReference type="Pfam" id="PF12682">
    <property type="entry name" value="Flavodoxin_4"/>
    <property type="match status" value="1"/>
</dbReference>
<dbReference type="Gene3D" id="3.40.50.360">
    <property type="match status" value="1"/>
</dbReference>